<dbReference type="RefSeq" id="WP_105074165.1">
    <property type="nucleotide sequence ID" value="NZ_PPGH01000037.1"/>
</dbReference>
<feature type="binding site" evidence="12">
    <location>
        <begin position="15"/>
        <end position="22"/>
    </location>
    <ligand>
        <name>ATP</name>
        <dbReference type="ChEBI" id="CHEBI:30616"/>
    </ligand>
</feature>
<dbReference type="GO" id="GO:0005524">
    <property type="term" value="F:ATP binding"/>
    <property type="evidence" value="ECO:0007669"/>
    <property type="project" value="UniProtKB-UniRule"/>
</dbReference>
<dbReference type="EMBL" id="PPGH01000037">
    <property type="protein sequence ID" value="PQJ95109.1"/>
    <property type="molecule type" value="Genomic_DNA"/>
</dbReference>
<evidence type="ECO:0000313" key="14">
    <source>
        <dbReference type="EMBL" id="PQJ95109.1"/>
    </source>
</evidence>
<evidence type="ECO:0000313" key="15">
    <source>
        <dbReference type="Proteomes" id="UP000239936"/>
    </source>
</evidence>
<keyword evidence="5 12" id="KW-0545">Nucleotide biosynthesis</keyword>
<dbReference type="OrthoDB" id="9774907at2"/>
<dbReference type="PANTHER" id="PTHR10344">
    <property type="entry name" value="THYMIDYLATE KINASE"/>
    <property type="match status" value="1"/>
</dbReference>
<dbReference type="AlphaFoldDB" id="A0A2S7XMZ7"/>
<keyword evidence="8 12" id="KW-0067">ATP-binding</keyword>
<dbReference type="PANTHER" id="PTHR10344:SF4">
    <property type="entry name" value="UMP-CMP KINASE 2, MITOCHONDRIAL"/>
    <property type="match status" value="1"/>
</dbReference>
<dbReference type="InterPro" id="IPR018094">
    <property type="entry name" value="Thymidylate_kinase"/>
</dbReference>
<evidence type="ECO:0000256" key="4">
    <source>
        <dbReference type="ARBA" id="ARBA00022679"/>
    </source>
</evidence>
<evidence type="ECO:0000256" key="11">
    <source>
        <dbReference type="ARBA" id="ARBA00057735"/>
    </source>
</evidence>
<keyword evidence="15" id="KW-1185">Reference proteome</keyword>
<dbReference type="EC" id="2.7.4.9" evidence="2 12"/>
<proteinExistence type="inferred from homology"/>
<keyword evidence="4 12" id="KW-0808">Transferase</keyword>
<dbReference type="Pfam" id="PF02223">
    <property type="entry name" value="Thymidylate_kin"/>
    <property type="match status" value="1"/>
</dbReference>
<dbReference type="NCBIfam" id="TIGR00041">
    <property type="entry name" value="DTMP_kinase"/>
    <property type="match status" value="1"/>
</dbReference>
<evidence type="ECO:0000256" key="3">
    <source>
        <dbReference type="ARBA" id="ARBA00017144"/>
    </source>
</evidence>
<gene>
    <name evidence="12" type="primary">tmk</name>
    <name evidence="14" type="ORF">CXB77_12435</name>
</gene>
<dbReference type="GO" id="GO:0006233">
    <property type="term" value="P:dTDP biosynthetic process"/>
    <property type="evidence" value="ECO:0007669"/>
    <property type="project" value="InterPro"/>
</dbReference>
<dbReference type="FunFam" id="3.40.50.300:FF:000225">
    <property type="entry name" value="Thymidylate kinase"/>
    <property type="match status" value="1"/>
</dbReference>
<dbReference type="GO" id="GO:0006235">
    <property type="term" value="P:dTTP biosynthetic process"/>
    <property type="evidence" value="ECO:0007669"/>
    <property type="project" value="UniProtKB-UniRule"/>
</dbReference>
<dbReference type="GO" id="GO:0004798">
    <property type="term" value="F:dTMP kinase activity"/>
    <property type="evidence" value="ECO:0007669"/>
    <property type="project" value="UniProtKB-UniRule"/>
</dbReference>
<dbReference type="SUPFAM" id="SSF52540">
    <property type="entry name" value="P-loop containing nucleoside triphosphate hydrolases"/>
    <property type="match status" value="1"/>
</dbReference>
<accession>A0A2S7XMZ7</accession>
<feature type="domain" description="Thymidylate kinase-like" evidence="13">
    <location>
        <begin position="13"/>
        <end position="202"/>
    </location>
</feature>
<protein>
    <recommendedName>
        <fullName evidence="3 12">Thymidylate kinase</fullName>
        <ecNumber evidence="2 12">2.7.4.9</ecNumber>
    </recommendedName>
    <alternativeName>
        <fullName evidence="9 12">dTMP kinase</fullName>
    </alternativeName>
</protein>
<evidence type="ECO:0000256" key="1">
    <source>
        <dbReference type="ARBA" id="ARBA00009776"/>
    </source>
</evidence>
<sequence>MTTTPKRGCFITLEGIEGAGKSSQVAPLAQLLQEHGLDCVTTREPGGAPIAERLREVLLDPRNTGMSGMTELLLMFAARAEHLAQTICPALDAGIWVICDRFTDATYAYQGGGRGINPAQIAQLEMLVQGDLRPDLTLLFDVPPRVGLARARQRMGAADRFEQETEAFFVAIRRVYQERALAHPQRYCVIDANAALAEVTQQVRQCVTNVLLMS</sequence>
<evidence type="ECO:0000256" key="2">
    <source>
        <dbReference type="ARBA" id="ARBA00012980"/>
    </source>
</evidence>
<keyword evidence="7 12" id="KW-0418">Kinase</keyword>
<evidence type="ECO:0000256" key="7">
    <source>
        <dbReference type="ARBA" id="ARBA00022777"/>
    </source>
</evidence>
<dbReference type="Gene3D" id="3.40.50.300">
    <property type="entry name" value="P-loop containing nucleotide triphosphate hydrolases"/>
    <property type="match status" value="1"/>
</dbReference>
<dbReference type="HAMAP" id="MF_00165">
    <property type="entry name" value="Thymidylate_kinase"/>
    <property type="match status" value="1"/>
</dbReference>
<dbReference type="Proteomes" id="UP000239936">
    <property type="component" value="Unassembled WGS sequence"/>
</dbReference>
<evidence type="ECO:0000256" key="5">
    <source>
        <dbReference type="ARBA" id="ARBA00022727"/>
    </source>
</evidence>
<dbReference type="CDD" id="cd01672">
    <property type="entry name" value="TMPK"/>
    <property type="match status" value="1"/>
</dbReference>
<comment type="function">
    <text evidence="11 12">Phosphorylation of dTMP to form dTDP in both de novo and salvage pathways of dTTP synthesis.</text>
</comment>
<evidence type="ECO:0000259" key="13">
    <source>
        <dbReference type="Pfam" id="PF02223"/>
    </source>
</evidence>
<organism evidence="14 15">
    <name type="scientific">Chromatium okenii</name>
    <dbReference type="NCBI Taxonomy" id="61644"/>
    <lineage>
        <taxon>Bacteria</taxon>
        <taxon>Pseudomonadati</taxon>
        <taxon>Pseudomonadota</taxon>
        <taxon>Gammaproteobacteria</taxon>
        <taxon>Chromatiales</taxon>
        <taxon>Chromatiaceae</taxon>
        <taxon>Chromatium</taxon>
    </lineage>
</organism>
<dbReference type="InterPro" id="IPR039430">
    <property type="entry name" value="Thymidylate_kin-like_dom"/>
</dbReference>
<dbReference type="InterPro" id="IPR027417">
    <property type="entry name" value="P-loop_NTPase"/>
</dbReference>
<dbReference type="GO" id="GO:0005829">
    <property type="term" value="C:cytosol"/>
    <property type="evidence" value="ECO:0007669"/>
    <property type="project" value="TreeGrafter"/>
</dbReference>
<evidence type="ECO:0000256" key="12">
    <source>
        <dbReference type="HAMAP-Rule" id="MF_00165"/>
    </source>
</evidence>
<evidence type="ECO:0000256" key="9">
    <source>
        <dbReference type="ARBA" id="ARBA00029962"/>
    </source>
</evidence>
<evidence type="ECO:0000256" key="8">
    <source>
        <dbReference type="ARBA" id="ARBA00022840"/>
    </source>
</evidence>
<name>A0A2S7XMZ7_9GAMM</name>
<reference evidence="14 15" key="1">
    <citation type="submission" date="2018-01" db="EMBL/GenBank/DDBJ databases">
        <title>The complete genome sequence of Chromatium okenii LaCa, a purple sulfur bacterium with a turbulent life.</title>
        <authorList>
            <person name="Luedin S.M."/>
            <person name="Liechti N."/>
            <person name="Storelli N."/>
            <person name="Danza F."/>
            <person name="Wittwer M."/>
            <person name="Pothier J.F."/>
            <person name="Tonolla M.A."/>
        </authorList>
    </citation>
    <scope>NUCLEOTIDE SEQUENCE [LARGE SCALE GENOMIC DNA]</scope>
    <source>
        <strain evidence="14 15">LaCa</strain>
    </source>
</reference>
<comment type="similarity">
    <text evidence="1 12">Belongs to the thymidylate kinase family.</text>
</comment>
<dbReference type="GO" id="GO:0006227">
    <property type="term" value="P:dUDP biosynthetic process"/>
    <property type="evidence" value="ECO:0007669"/>
    <property type="project" value="TreeGrafter"/>
</dbReference>
<keyword evidence="6 12" id="KW-0547">Nucleotide-binding</keyword>
<comment type="catalytic activity">
    <reaction evidence="10 12">
        <text>dTMP + ATP = dTDP + ADP</text>
        <dbReference type="Rhea" id="RHEA:13517"/>
        <dbReference type="ChEBI" id="CHEBI:30616"/>
        <dbReference type="ChEBI" id="CHEBI:58369"/>
        <dbReference type="ChEBI" id="CHEBI:63528"/>
        <dbReference type="ChEBI" id="CHEBI:456216"/>
        <dbReference type="EC" id="2.7.4.9"/>
    </reaction>
</comment>
<comment type="caution">
    <text evidence="14">The sequence shown here is derived from an EMBL/GenBank/DDBJ whole genome shotgun (WGS) entry which is preliminary data.</text>
</comment>
<evidence type="ECO:0000256" key="10">
    <source>
        <dbReference type="ARBA" id="ARBA00048743"/>
    </source>
</evidence>
<evidence type="ECO:0000256" key="6">
    <source>
        <dbReference type="ARBA" id="ARBA00022741"/>
    </source>
</evidence>